<evidence type="ECO:0000259" key="2">
    <source>
        <dbReference type="PROSITE" id="PS51898"/>
    </source>
</evidence>
<dbReference type="Proteomes" id="UP000181969">
    <property type="component" value="Unassembled WGS sequence"/>
</dbReference>
<keyword evidence="1" id="KW-0233">DNA recombination</keyword>
<organism evidence="4 5">
    <name type="scientific">Lactococcus garvieae</name>
    <dbReference type="NCBI Taxonomy" id="1363"/>
    <lineage>
        <taxon>Bacteria</taxon>
        <taxon>Bacillati</taxon>
        <taxon>Bacillota</taxon>
        <taxon>Bacilli</taxon>
        <taxon>Lactobacillales</taxon>
        <taxon>Streptococcaceae</taxon>
        <taxon>Lactococcus</taxon>
    </lineage>
</organism>
<protein>
    <submittedName>
        <fullName evidence="4">Phage integrase family protein</fullName>
    </submittedName>
</protein>
<reference evidence="4 5" key="1">
    <citation type="submission" date="2016-10" db="EMBL/GenBank/DDBJ databases">
        <authorList>
            <person name="de Groot N.N."/>
        </authorList>
    </citation>
    <scope>NUCLEOTIDE SEQUENCE [LARGE SCALE GENOMIC DNA]</scope>
    <source>
        <strain evidence="4 5">M79</strain>
    </source>
</reference>
<feature type="non-terminal residue" evidence="4">
    <location>
        <position position="1"/>
    </location>
</feature>
<dbReference type="Pfam" id="PF00589">
    <property type="entry name" value="Phage_integrase"/>
    <property type="match status" value="1"/>
</dbReference>
<name>A0A1I4IXJ2_9LACT</name>
<dbReference type="InterPro" id="IPR002104">
    <property type="entry name" value="Integrase_catalytic"/>
</dbReference>
<dbReference type="EMBL" id="FOTJ01000016">
    <property type="protein sequence ID" value="SFL52682.1"/>
    <property type="molecule type" value="Genomic_DNA"/>
</dbReference>
<dbReference type="InterPro" id="IPR013762">
    <property type="entry name" value="Integrase-like_cat_sf"/>
</dbReference>
<evidence type="ECO:0000256" key="1">
    <source>
        <dbReference type="ARBA" id="ARBA00023172"/>
    </source>
</evidence>
<dbReference type="GO" id="GO:0003677">
    <property type="term" value="F:DNA binding"/>
    <property type="evidence" value="ECO:0007669"/>
    <property type="project" value="InterPro"/>
</dbReference>
<dbReference type="PROSITE" id="PS51898">
    <property type="entry name" value="TYR_RECOMBINASE"/>
    <property type="match status" value="1"/>
</dbReference>
<accession>A0A1I4IXJ2</accession>
<evidence type="ECO:0000313" key="4">
    <source>
        <dbReference type="EMBL" id="SFL59045.1"/>
    </source>
</evidence>
<dbReference type="Gene3D" id="1.10.443.10">
    <property type="entry name" value="Intergrase catalytic core"/>
    <property type="match status" value="1"/>
</dbReference>
<dbReference type="AlphaFoldDB" id="A0A1I4IXJ2"/>
<dbReference type="EMBL" id="FOTJ01000022">
    <property type="protein sequence ID" value="SFL59045.1"/>
    <property type="molecule type" value="Genomic_DNA"/>
</dbReference>
<gene>
    <name evidence="3" type="ORF">SAMN05216438_1161</name>
    <name evidence="4" type="ORF">SAMN05216438_12217</name>
</gene>
<evidence type="ECO:0000313" key="5">
    <source>
        <dbReference type="Proteomes" id="UP000181969"/>
    </source>
</evidence>
<dbReference type="GO" id="GO:0006310">
    <property type="term" value="P:DNA recombination"/>
    <property type="evidence" value="ECO:0007669"/>
    <property type="project" value="UniProtKB-KW"/>
</dbReference>
<feature type="domain" description="Tyr recombinase" evidence="2">
    <location>
        <begin position="1"/>
        <end position="56"/>
    </location>
</feature>
<proteinExistence type="predicted"/>
<dbReference type="GO" id="GO:0015074">
    <property type="term" value="P:DNA integration"/>
    <property type="evidence" value="ECO:0007669"/>
    <property type="project" value="InterPro"/>
</dbReference>
<dbReference type="RefSeq" id="WP_177180200.1">
    <property type="nucleotide sequence ID" value="NZ_FOTJ01000016.1"/>
</dbReference>
<dbReference type="SUPFAM" id="SSF56349">
    <property type="entry name" value="DNA breaking-rejoining enzymes"/>
    <property type="match status" value="1"/>
</dbReference>
<evidence type="ECO:0000313" key="3">
    <source>
        <dbReference type="EMBL" id="SFL52682.1"/>
    </source>
</evidence>
<sequence>DKQFSCHCMRHSHISLLAEMGINQKVVMQRVGHATSTITNNIYTHVTPNMSKELNQKMNRINKIS</sequence>
<dbReference type="InterPro" id="IPR011010">
    <property type="entry name" value="DNA_brk_join_enz"/>
</dbReference>